<accession>A0A4C1VS01</accession>
<organism evidence="1 2">
    <name type="scientific">Eumeta variegata</name>
    <name type="common">Bagworm moth</name>
    <name type="synonym">Eumeta japonica</name>
    <dbReference type="NCBI Taxonomy" id="151549"/>
    <lineage>
        <taxon>Eukaryota</taxon>
        <taxon>Metazoa</taxon>
        <taxon>Ecdysozoa</taxon>
        <taxon>Arthropoda</taxon>
        <taxon>Hexapoda</taxon>
        <taxon>Insecta</taxon>
        <taxon>Pterygota</taxon>
        <taxon>Neoptera</taxon>
        <taxon>Endopterygota</taxon>
        <taxon>Lepidoptera</taxon>
        <taxon>Glossata</taxon>
        <taxon>Ditrysia</taxon>
        <taxon>Tineoidea</taxon>
        <taxon>Psychidae</taxon>
        <taxon>Oiketicinae</taxon>
        <taxon>Eumeta</taxon>
    </lineage>
</organism>
<reference evidence="1 2" key="1">
    <citation type="journal article" date="2019" name="Commun. Biol.">
        <title>The bagworm genome reveals a unique fibroin gene that provides high tensile strength.</title>
        <authorList>
            <person name="Kono N."/>
            <person name="Nakamura H."/>
            <person name="Ohtoshi R."/>
            <person name="Tomita M."/>
            <person name="Numata K."/>
            <person name="Arakawa K."/>
        </authorList>
    </citation>
    <scope>NUCLEOTIDE SEQUENCE [LARGE SCALE GENOMIC DNA]</scope>
</reference>
<dbReference type="EMBL" id="BGZK01000384">
    <property type="protein sequence ID" value="GBP40585.1"/>
    <property type="molecule type" value="Genomic_DNA"/>
</dbReference>
<gene>
    <name evidence="1" type="ORF">EVAR_41665_1</name>
</gene>
<proteinExistence type="predicted"/>
<protein>
    <submittedName>
        <fullName evidence="1">Uncharacterized protein</fullName>
    </submittedName>
</protein>
<keyword evidence="2" id="KW-1185">Reference proteome</keyword>
<evidence type="ECO:0000313" key="1">
    <source>
        <dbReference type="EMBL" id="GBP40585.1"/>
    </source>
</evidence>
<comment type="caution">
    <text evidence="1">The sequence shown here is derived from an EMBL/GenBank/DDBJ whole genome shotgun (WGS) entry which is preliminary data.</text>
</comment>
<dbReference type="AlphaFoldDB" id="A0A4C1VS01"/>
<dbReference type="Proteomes" id="UP000299102">
    <property type="component" value="Unassembled WGS sequence"/>
</dbReference>
<sequence>MYRDRKVTLNLHGNCLEAIAMGRDTNWGKGISSGTSAQTMETGYFVLFHSVGLAYMRIIALKTSRLRSTLSFSMPISAAVVALDRWRTRFVAAHYPSGRKILSTVSSTPNKTTCLPTGAQTGSVRL</sequence>
<evidence type="ECO:0000313" key="2">
    <source>
        <dbReference type="Proteomes" id="UP000299102"/>
    </source>
</evidence>
<name>A0A4C1VS01_EUMVA</name>